<proteinExistence type="predicted"/>
<dbReference type="Gene3D" id="2.30.30.340">
    <property type="entry name" value="Hypothetical protein YfhH like domains"/>
    <property type="match status" value="1"/>
</dbReference>
<dbReference type="EMBL" id="CP089291">
    <property type="protein sequence ID" value="UOF91636.1"/>
    <property type="molecule type" value="Genomic_DNA"/>
</dbReference>
<dbReference type="Pfam" id="PF08838">
    <property type="entry name" value="DUF1811"/>
    <property type="match status" value="1"/>
</dbReference>
<sequence>MKRYSEMTREEIQLEMQRLREEGMKKHQSGLLSESELQVLEQKFYLAKSYLVDPKTIVIHGEYRVEGQEEDFCVDHLHGIMAWGNFVSSKEQIAIPIGRLGQMIRRSSNEQK</sequence>
<dbReference type="InterPro" id="IPR036289">
    <property type="entry name" value="YfhH"/>
</dbReference>
<dbReference type="Gene3D" id="1.10.287.880">
    <property type="entry name" value="Hypothetical protein YfhH domain"/>
    <property type="match status" value="1"/>
</dbReference>
<evidence type="ECO:0000313" key="1">
    <source>
        <dbReference type="EMBL" id="UOF91636.1"/>
    </source>
</evidence>
<evidence type="ECO:0000313" key="2">
    <source>
        <dbReference type="Proteomes" id="UP000830167"/>
    </source>
</evidence>
<dbReference type="RefSeq" id="WP_347438330.1">
    <property type="nucleotide sequence ID" value="NZ_CP089291.1"/>
</dbReference>
<name>A0ABY4CPZ8_9BACL</name>
<organism evidence="1 2">
    <name type="scientific">Fodinisporobacter ferrooxydans</name>
    <dbReference type="NCBI Taxonomy" id="2901836"/>
    <lineage>
        <taxon>Bacteria</taxon>
        <taxon>Bacillati</taxon>
        <taxon>Bacillota</taxon>
        <taxon>Bacilli</taxon>
        <taxon>Bacillales</taxon>
        <taxon>Alicyclobacillaceae</taxon>
        <taxon>Fodinisporobacter</taxon>
    </lineage>
</organism>
<reference evidence="1" key="1">
    <citation type="submission" date="2021-12" db="EMBL/GenBank/DDBJ databases">
        <title>Alicyclobacillaceae gen. nov., sp. nov., isolated from chalcocite enrichment system.</title>
        <authorList>
            <person name="Jiang Z."/>
        </authorList>
    </citation>
    <scope>NUCLEOTIDE SEQUENCE</scope>
    <source>
        <strain evidence="1">MYW30-H2</strain>
    </source>
</reference>
<dbReference type="InterPro" id="IPR014938">
    <property type="entry name" value="YfhH-like"/>
</dbReference>
<dbReference type="SUPFAM" id="SSF101697">
    <property type="entry name" value="Hypothetical protein YfhH"/>
    <property type="match status" value="1"/>
</dbReference>
<protein>
    <submittedName>
        <fullName evidence="1">YfhH family protein</fullName>
    </submittedName>
</protein>
<gene>
    <name evidence="1" type="ORF">LSG31_05135</name>
</gene>
<accession>A0ABY4CPZ8</accession>
<dbReference type="Proteomes" id="UP000830167">
    <property type="component" value="Chromosome"/>
</dbReference>
<keyword evidence="2" id="KW-1185">Reference proteome</keyword>